<protein>
    <submittedName>
        <fullName evidence="7">NADPH-dependent oxidoreductase</fullName>
    </submittedName>
</protein>
<dbReference type="CDD" id="cd02146">
    <property type="entry name" value="NfsA-like"/>
    <property type="match status" value="1"/>
</dbReference>
<sequence>MNDVIKLQLNHKSIRKFKDEQLPKEVIETLVNVARHTATSNFMQSYSIVCLSSQEKKQKLAEICNQPYVAEASHVFIFVADQYRNRQIAVENSQETSVLHNMDRFMVAMTDAVLAAQNVNLAAESLGLGTVFLGSILNDNNKTSELLELPELTFAVLGLAIGYKDQEPQLKPRLPQDIMFFEESYQTFDNYVEALKDYDDVVTTYYDLRDANKRIESFTNQITAAMNRKPEKRLKIKSDLEKQGFIID</sequence>
<dbReference type="GO" id="GO:0016491">
    <property type="term" value="F:oxidoreductase activity"/>
    <property type="evidence" value="ECO:0007669"/>
    <property type="project" value="UniProtKB-UniRule"/>
</dbReference>
<name>A0A1J0A666_9ENTE</name>
<accession>A0A1J0A666</accession>
<dbReference type="InterPro" id="IPR000415">
    <property type="entry name" value="Nitroreductase-like"/>
</dbReference>
<dbReference type="SUPFAM" id="SSF55469">
    <property type="entry name" value="FMN-dependent nitroreductase-like"/>
    <property type="match status" value="1"/>
</dbReference>
<comment type="similarity">
    <text evidence="1 5">Belongs to the flavin oxidoreductase frp family.</text>
</comment>
<keyword evidence="4 5" id="KW-0560">Oxidoreductase</keyword>
<dbReference type="Pfam" id="PF00881">
    <property type="entry name" value="Nitroreductase"/>
    <property type="match status" value="1"/>
</dbReference>
<keyword evidence="5" id="KW-0521">NADP</keyword>
<keyword evidence="8" id="KW-1185">Reference proteome</keyword>
<feature type="domain" description="Nitroreductase" evidence="6">
    <location>
        <begin position="11"/>
        <end position="163"/>
    </location>
</feature>
<dbReference type="Proteomes" id="UP000191200">
    <property type="component" value="Chromosome"/>
</dbReference>
<keyword evidence="3 5" id="KW-0288">FMN</keyword>
<keyword evidence="2 5" id="KW-0285">Flavoprotein</keyword>
<dbReference type="PANTHER" id="PTHR43425">
    <property type="entry name" value="OXYGEN-INSENSITIVE NADPH NITROREDUCTASE"/>
    <property type="match status" value="1"/>
</dbReference>
<evidence type="ECO:0000256" key="3">
    <source>
        <dbReference type="ARBA" id="ARBA00022643"/>
    </source>
</evidence>
<evidence type="ECO:0000256" key="5">
    <source>
        <dbReference type="PIRNR" id="PIRNR005426"/>
    </source>
</evidence>
<evidence type="ECO:0000313" key="8">
    <source>
        <dbReference type="Proteomes" id="UP000191200"/>
    </source>
</evidence>
<dbReference type="STRING" id="519472.BHY08_05990"/>
<evidence type="ECO:0000256" key="4">
    <source>
        <dbReference type="ARBA" id="ARBA00023002"/>
    </source>
</evidence>
<reference evidence="7 8" key="1">
    <citation type="submission" date="2016-09" db="EMBL/GenBank/DDBJ databases">
        <title>Vagococcus teuberi sp. nov., isolated from the Malian artisanal sour milk fene.</title>
        <authorList>
            <person name="Wullschleger S."/>
            <person name="Seifert C."/>
            <person name="Baumgartner S."/>
            <person name="Lacroix C."/>
            <person name="Bonfoh B."/>
            <person name="Stevens M.J."/>
            <person name="Meile L."/>
        </authorList>
    </citation>
    <scope>NUCLEOTIDE SEQUENCE [LARGE SCALE GENOMIC DNA]</scope>
    <source>
        <strain evidence="7 8">DSM 21459</strain>
    </source>
</reference>
<evidence type="ECO:0000256" key="2">
    <source>
        <dbReference type="ARBA" id="ARBA00022630"/>
    </source>
</evidence>
<dbReference type="PANTHER" id="PTHR43425:SF3">
    <property type="entry name" value="NADPH-DEPENDENT OXIDOREDUCTASE"/>
    <property type="match status" value="1"/>
</dbReference>
<dbReference type="PIRSF" id="PIRSF005426">
    <property type="entry name" value="Frp"/>
    <property type="match status" value="1"/>
</dbReference>
<evidence type="ECO:0000259" key="6">
    <source>
        <dbReference type="Pfam" id="PF00881"/>
    </source>
</evidence>
<dbReference type="InterPro" id="IPR029479">
    <property type="entry name" value="Nitroreductase"/>
</dbReference>
<gene>
    <name evidence="7" type="ORF">BHY08_05990</name>
</gene>
<dbReference type="EMBL" id="CP017267">
    <property type="protein sequence ID" value="APB31420.1"/>
    <property type="molecule type" value="Genomic_DNA"/>
</dbReference>
<dbReference type="RefSeq" id="WP_071457015.1">
    <property type="nucleotide sequence ID" value="NZ_CP017267.1"/>
</dbReference>
<dbReference type="InterPro" id="IPR016446">
    <property type="entry name" value="Flavin_OxRdtase_Frp"/>
</dbReference>
<evidence type="ECO:0000256" key="1">
    <source>
        <dbReference type="ARBA" id="ARBA00008366"/>
    </source>
</evidence>
<dbReference type="KEGG" id="vte:BHY08_05990"/>
<dbReference type="AlphaFoldDB" id="A0A1J0A666"/>
<dbReference type="OrthoDB" id="9775805at2"/>
<proteinExistence type="inferred from homology"/>
<organism evidence="7 8">
    <name type="scientific">Vagococcus teuberi</name>
    <dbReference type="NCBI Taxonomy" id="519472"/>
    <lineage>
        <taxon>Bacteria</taxon>
        <taxon>Bacillati</taxon>
        <taxon>Bacillota</taxon>
        <taxon>Bacilli</taxon>
        <taxon>Lactobacillales</taxon>
        <taxon>Enterococcaceae</taxon>
        <taxon>Vagococcus</taxon>
    </lineage>
</organism>
<dbReference type="Gene3D" id="3.40.109.10">
    <property type="entry name" value="NADH Oxidase"/>
    <property type="match status" value="1"/>
</dbReference>
<evidence type="ECO:0000313" key="7">
    <source>
        <dbReference type="EMBL" id="APB31420.1"/>
    </source>
</evidence>